<comment type="caution">
    <text evidence="1">The sequence shown here is derived from an EMBL/GenBank/DDBJ whole genome shotgun (WGS) entry which is preliminary data.</text>
</comment>
<evidence type="ECO:0000313" key="2">
    <source>
        <dbReference type="Proteomes" id="UP001196413"/>
    </source>
</evidence>
<evidence type="ECO:0000313" key="1">
    <source>
        <dbReference type="EMBL" id="KAJ1354027.1"/>
    </source>
</evidence>
<dbReference type="AlphaFoldDB" id="A0AAD5QKI4"/>
<name>A0AAD5QKI4_PARTN</name>
<reference evidence="1" key="1">
    <citation type="submission" date="2021-06" db="EMBL/GenBank/DDBJ databases">
        <title>Parelaphostrongylus tenuis whole genome reference sequence.</title>
        <authorList>
            <person name="Garwood T.J."/>
            <person name="Larsen P.A."/>
            <person name="Fountain-Jones N.M."/>
            <person name="Garbe J.R."/>
            <person name="Macchietto M.G."/>
            <person name="Kania S.A."/>
            <person name="Gerhold R.W."/>
            <person name="Richards J.E."/>
            <person name="Wolf T.M."/>
        </authorList>
    </citation>
    <scope>NUCLEOTIDE SEQUENCE</scope>
    <source>
        <strain evidence="1">MNPRO001-30</strain>
        <tissue evidence="1">Meninges</tissue>
    </source>
</reference>
<organism evidence="1 2">
    <name type="scientific">Parelaphostrongylus tenuis</name>
    <name type="common">Meningeal worm</name>
    <dbReference type="NCBI Taxonomy" id="148309"/>
    <lineage>
        <taxon>Eukaryota</taxon>
        <taxon>Metazoa</taxon>
        <taxon>Ecdysozoa</taxon>
        <taxon>Nematoda</taxon>
        <taxon>Chromadorea</taxon>
        <taxon>Rhabditida</taxon>
        <taxon>Rhabditina</taxon>
        <taxon>Rhabditomorpha</taxon>
        <taxon>Strongyloidea</taxon>
        <taxon>Metastrongylidae</taxon>
        <taxon>Parelaphostrongylus</taxon>
    </lineage>
</organism>
<proteinExistence type="predicted"/>
<sequence length="117" mass="13540">MPYRPRKAVRIKCRSADTKRSLSSNSCSLCYGQMSVNWRFKVQRFVSTSTSIIPTCSKFTQYDRLSGRKIPMYIDLKEMHLPPAISRSSSTPIRISAPMPQHFVWMLKKLRLLKVGQ</sequence>
<accession>A0AAD5QKI4</accession>
<gene>
    <name evidence="1" type="ORF">KIN20_010829</name>
</gene>
<dbReference type="EMBL" id="JAHQIW010001916">
    <property type="protein sequence ID" value="KAJ1354027.1"/>
    <property type="molecule type" value="Genomic_DNA"/>
</dbReference>
<keyword evidence="2" id="KW-1185">Reference proteome</keyword>
<dbReference type="Proteomes" id="UP001196413">
    <property type="component" value="Unassembled WGS sequence"/>
</dbReference>
<protein>
    <submittedName>
        <fullName evidence="1">Uncharacterized protein</fullName>
    </submittedName>
</protein>